<dbReference type="EMBL" id="OA577072">
    <property type="protein sequence ID" value="CAD7205833.1"/>
    <property type="molecule type" value="Genomic_DNA"/>
</dbReference>
<dbReference type="GO" id="GO:0036228">
    <property type="term" value="P:protein localization to nuclear inner membrane"/>
    <property type="evidence" value="ECO:0007669"/>
    <property type="project" value="TreeGrafter"/>
</dbReference>
<evidence type="ECO:0000256" key="3">
    <source>
        <dbReference type="ARBA" id="ARBA00023242"/>
    </source>
</evidence>
<name>A0A7R8VYK3_TIMDO</name>
<keyword evidence="3" id="KW-0539">Nucleus</keyword>
<feature type="domain" description="Nup54 C-terminal interacting" evidence="5">
    <location>
        <begin position="98"/>
        <end position="136"/>
    </location>
</feature>
<feature type="domain" description="Nucleoporin Nup54 alpha-helical" evidence="4">
    <location>
        <begin position="31"/>
        <end position="83"/>
    </location>
</feature>
<dbReference type="InterPro" id="IPR040985">
    <property type="entry name" value="Nup54_C"/>
</dbReference>
<dbReference type="AlphaFoldDB" id="A0A7R8VYK3"/>
<dbReference type="PANTHER" id="PTHR13000">
    <property type="entry name" value="NUCLEOPORIN P54"/>
    <property type="match status" value="1"/>
</dbReference>
<proteinExistence type="predicted"/>
<sequence>MVAPCGCVRNYSLSRNKLSIRGVINRIDLALYRLLVKQEVSRKLGLALTPEEEELRTKLETLYSKINAPTQFKGRLSELLSQIRMVKQEVAQKEVEKYTMDEIVQDEVRQYLAMEQNGMAQLINIIQADMADLTTIKNGMMRMLQGN</sequence>
<dbReference type="GO" id="GO:0006607">
    <property type="term" value="P:NLS-bearing protein import into nucleus"/>
    <property type="evidence" value="ECO:0007669"/>
    <property type="project" value="TreeGrafter"/>
</dbReference>
<dbReference type="InterPro" id="IPR025712">
    <property type="entry name" value="Nup54_alpha-helical_dom"/>
</dbReference>
<dbReference type="Pfam" id="PF13874">
    <property type="entry name" value="Nup54"/>
    <property type="match status" value="1"/>
</dbReference>
<evidence type="ECO:0000256" key="1">
    <source>
        <dbReference type="ARBA" id="ARBA00004123"/>
    </source>
</evidence>
<dbReference type="PANTHER" id="PTHR13000:SF0">
    <property type="entry name" value="NUCLEOPORIN P54"/>
    <property type="match status" value="1"/>
</dbReference>
<evidence type="ECO:0000313" key="6">
    <source>
        <dbReference type="EMBL" id="CAD7205833.1"/>
    </source>
</evidence>
<evidence type="ECO:0000256" key="2">
    <source>
        <dbReference type="ARBA" id="ARBA00022448"/>
    </source>
</evidence>
<keyword evidence="2" id="KW-0813">Transport</keyword>
<evidence type="ECO:0000259" key="5">
    <source>
        <dbReference type="Pfam" id="PF18437"/>
    </source>
</evidence>
<accession>A0A7R8VYK3</accession>
<dbReference type="Pfam" id="PF18437">
    <property type="entry name" value="Nup54_C"/>
    <property type="match status" value="1"/>
</dbReference>
<dbReference type="GO" id="GO:0017056">
    <property type="term" value="F:structural constituent of nuclear pore"/>
    <property type="evidence" value="ECO:0007669"/>
    <property type="project" value="TreeGrafter"/>
</dbReference>
<evidence type="ECO:0000259" key="4">
    <source>
        <dbReference type="Pfam" id="PF13874"/>
    </source>
</evidence>
<organism evidence="6">
    <name type="scientific">Timema douglasi</name>
    <name type="common">Walking stick</name>
    <dbReference type="NCBI Taxonomy" id="61478"/>
    <lineage>
        <taxon>Eukaryota</taxon>
        <taxon>Metazoa</taxon>
        <taxon>Ecdysozoa</taxon>
        <taxon>Arthropoda</taxon>
        <taxon>Hexapoda</taxon>
        <taxon>Insecta</taxon>
        <taxon>Pterygota</taxon>
        <taxon>Neoptera</taxon>
        <taxon>Polyneoptera</taxon>
        <taxon>Phasmatodea</taxon>
        <taxon>Timematodea</taxon>
        <taxon>Timematoidea</taxon>
        <taxon>Timematidae</taxon>
        <taxon>Timema</taxon>
    </lineage>
</organism>
<dbReference type="GO" id="GO:0006999">
    <property type="term" value="P:nuclear pore organization"/>
    <property type="evidence" value="ECO:0007669"/>
    <property type="project" value="TreeGrafter"/>
</dbReference>
<dbReference type="GO" id="GO:0044613">
    <property type="term" value="C:nuclear pore central transport channel"/>
    <property type="evidence" value="ECO:0007669"/>
    <property type="project" value="TreeGrafter"/>
</dbReference>
<gene>
    <name evidence="6" type="ORF">TDIB3V08_LOCUS11983</name>
</gene>
<reference evidence="6" key="1">
    <citation type="submission" date="2020-11" db="EMBL/GenBank/DDBJ databases">
        <authorList>
            <person name="Tran Van P."/>
        </authorList>
    </citation>
    <scope>NUCLEOTIDE SEQUENCE</scope>
</reference>
<protein>
    <submittedName>
        <fullName evidence="6">Uncharacterized protein</fullName>
    </submittedName>
</protein>
<comment type="subcellular location">
    <subcellularLocation>
        <location evidence="1">Nucleus</location>
    </subcellularLocation>
</comment>
<dbReference type="InterPro" id="IPR024864">
    <property type="entry name" value="Nup54/Nup57/Nup44"/>
</dbReference>
<dbReference type="Gene3D" id="1.20.5.170">
    <property type="match status" value="1"/>
</dbReference>